<gene>
    <name evidence="1" type="ORF">BpHYR1_005749</name>
</gene>
<proteinExistence type="predicted"/>
<keyword evidence="2" id="KW-1185">Reference proteome</keyword>
<evidence type="ECO:0000313" key="1">
    <source>
        <dbReference type="EMBL" id="RNA29724.1"/>
    </source>
</evidence>
<dbReference type="Proteomes" id="UP000276133">
    <property type="component" value="Unassembled WGS sequence"/>
</dbReference>
<sequence>MRFLFVLNDYILGKTPGSLEWSLTFLSAPSHDRFVLNTNIMGPGLKQIYGSERDPTSNK</sequence>
<dbReference type="EMBL" id="REGN01002174">
    <property type="protein sequence ID" value="RNA29724.1"/>
    <property type="molecule type" value="Genomic_DNA"/>
</dbReference>
<name>A0A3M7S1P2_BRAPC</name>
<reference evidence="1 2" key="1">
    <citation type="journal article" date="2018" name="Sci. Rep.">
        <title>Genomic signatures of local adaptation to the degree of environmental predictability in rotifers.</title>
        <authorList>
            <person name="Franch-Gras L."/>
            <person name="Hahn C."/>
            <person name="Garcia-Roger E.M."/>
            <person name="Carmona M.J."/>
            <person name="Serra M."/>
            <person name="Gomez A."/>
        </authorList>
    </citation>
    <scope>NUCLEOTIDE SEQUENCE [LARGE SCALE GENOMIC DNA]</scope>
    <source>
        <strain evidence="1">HYR1</strain>
    </source>
</reference>
<protein>
    <submittedName>
        <fullName evidence="1">Uncharacterized protein</fullName>
    </submittedName>
</protein>
<comment type="caution">
    <text evidence="1">The sequence shown here is derived from an EMBL/GenBank/DDBJ whole genome shotgun (WGS) entry which is preliminary data.</text>
</comment>
<organism evidence="1 2">
    <name type="scientific">Brachionus plicatilis</name>
    <name type="common">Marine rotifer</name>
    <name type="synonym">Brachionus muelleri</name>
    <dbReference type="NCBI Taxonomy" id="10195"/>
    <lineage>
        <taxon>Eukaryota</taxon>
        <taxon>Metazoa</taxon>
        <taxon>Spiralia</taxon>
        <taxon>Gnathifera</taxon>
        <taxon>Rotifera</taxon>
        <taxon>Eurotatoria</taxon>
        <taxon>Monogononta</taxon>
        <taxon>Pseudotrocha</taxon>
        <taxon>Ploima</taxon>
        <taxon>Brachionidae</taxon>
        <taxon>Brachionus</taxon>
    </lineage>
</organism>
<evidence type="ECO:0000313" key="2">
    <source>
        <dbReference type="Proteomes" id="UP000276133"/>
    </source>
</evidence>
<dbReference type="AlphaFoldDB" id="A0A3M7S1P2"/>
<accession>A0A3M7S1P2</accession>